<dbReference type="EMBL" id="KU160502">
    <property type="protein sequence ID" value="AME17866.1"/>
    <property type="molecule type" value="mRNA"/>
</dbReference>
<dbReference type="GO" id="GO:0005576">
    <property type="term" value="C:extracellular region"/>
    <property type="evidence" value="ECO:0007669"/>
    <property type="project" value="InterPro"/>
</dbReference>
<feature type="signal peptide" evidence="1">
    <location>
        <begin position="1"/>
        <end position="18"/>
    </location>
</feature>
<dbReference type="Gene3D" id="4.10.75.10">
    <property type="entry name" value="Elafin-like"/>
    <property type="match status" value="1"/>
</dbReference>
<feature type="chain" id="PRO_5007179745" evidence="1">
    <location>
        <begin position="19"/>
        <end position="110"/>
    </location>
</feature>
<name>A0A125S9M0_PENJP</name>
<proteinExistence type="evidence at transcript level"/>
<dbReference type="Pfam" id="PF00095">
    <property type="entry name" value="WAP"/>
    <property type="match status" value="1"/>
</dbReference>
<keyword evidence="1" id="KW-0732">Signal</keyword>
<evidence type="ECO:0000259" key="2">
    <source>
        <dbReference type="Pfam" id="PF00095"/>
    </source>
</evidence>
<accession>A0A125S9M0</accession>
<organism evidence="3">
    <name type="scientific">Penaeus japonicus</name>
    <name type="common">Kuruma prawn</name>
    <name type="synonym">Marsupenaeus japonicus</name>
    <dbReference type="NCBI Taxonomy" id="27405"/>
    <lineage>
        <taxon>Eukaryota</taxon>
        <taxon>Metazoa</taxon>
        <taxon>Ecdysozoa</taxon>
        <taxon>Arthropoda</taxon>
        <taxon>Crustacea</taxon>
        <taxon>Multicrustacea</taxon>
        <taxon>Malacostraca</taxon>
        <taxon>Eumalacostraca</taxon>
        <taxon>Eucarida</taxon>
        <taxon>Decapoda</taxon>
        <taxon>Dendrobranchiata</taxon>
        <taxon>Penaeoidea</taxon>
        <taxon>Penaeidae</taxon>
        <taxon>Penaeus</taxon>
    </lineage>
</organism>
<dbReference type="OrthoDB" id="6370971at2759"/>
<evidence type="ECO:0000256" key="1">
    <source>
        <dbReference type="SAM" id="SignalP"/>
    </source>
</evidence>
<dbReference type="SUPFAM" id="SSF57256">
    <property type="entry name" value="Elafin-like"/>
    <property type="match status" value="1"/>
</dbReference>
<dbReference type="InterPro" id="IPR036645">
    <property type="entry name" value="Elafin-like_sf"/>
</dbReference>
<reference evidence="3" key="2">
    <citation type="journal article" date="2016" name="J. Biol. Chem.">
        <title>Beta-Arrestins negatively regulate the Toll pathway in shrimp by preventing Dorsal translocation and inhibiting Dorsal transcriptional activity.</title>
        <authorList>
            <person name="Sun J.J."/>
            <person name="Lan J.F."/>
            <person name="Shi X.Z."/>
            <person name="Yang M.C."/>
            <person name="Niu G.J."/>
            <person name="Ding D."/>
            <person name="Zhao X.F."/>
            <person name="Yu X.Q."/>
            <person name="Wang J.X."/>
        </authorList>
    </citation>
    <scope>NUCLEOTIDE SEQUENCE</scope>
</reference>
<dbReference type="GO" id="GO:0030414">
    <property type="term" value="F:peptidase inhibitor activity"/>
    <property type="evidence" value="ECO:0007669"/>
    <property type="project" value="InterPro"/>
</dbReference>
<feature type="domain" description="WAP" evidence="2">
    <location>
        <begin position="60"/>
        <end position="104"/>
    </location>
</feature>
<evidence type="ECO:0000313" key="3">
    <source>
        <dbReference type="EMBL" id="AME17866.1"/>
    </source>
</evidence>
<dbReference type="AlphaFoldDB" id="A0A125S9M0"/>
<reference evidence="3" key="1">
    <citation type="submission" date="2015-11" db="EMBL/GenBank/DDBJ databases">
        <authorList>
            <person name="Zhang Y."/>
            <person name="Guo Z."/>
        </authorList>
    </citation>
    <scope>NUCLEOTIDE SEQUENCE</scope>
</reference>
<sequence>MMIRLFVLLSVAAAVITALVPVDRGCRQYCKKWRPNDEERPAYCCDDGLIQPQPTETNNRGDCPDIRTHCLRFKGPPNVCAHDGFCPSHQKCCWDTCLDHHTCKPAQFPH</sequence>
<dbReference type="InterPro" id="IPR008197">
    <property type="entry name" value="WAP_dom"/>
</dbReference>
<protein>
    <submittedName>
        <fullName evidence="3">CruI-1</fullName>
    </submittedName>
</protein>